<feature type="transmembrane region" description="Helical" evidence="1">
    <location>
        <begin position="55"/>
        <end position="74"/>
    </location>
</feature>
<organism evidence="2 3">
    <name type="scientific">Stutzerimonas xanthomarina DSM 18231</name>
    <dbReference type="NCBI Taxonomy" id="1403346"/>
    <lineage>
        <taxon>Bacteria</taxon>
        <taxon>Pseudomonadati</taxon>
        <taxon>Pseudomonadota</taxon>
        <taxon>Gammaproteobacteria</taxon>
        <taxon>Pseudomonadales</taxon>
        <taxon>Pseudomonadaceae</taxon>
        <taxon>Stutzerimonas</taxon>
    </lineage>
</organism>
<proteinExistence type="predicted"/>
<evidence type="ECO:0000313" key="2">
    <source>
        <dbReference type="EMBL" id="SHG71676.1"/>
    </source>
</evidence>
<keyword evidence="1" id="KW-0472">Membrane</keyword>
<feature type="transmembrane region" description="Helical" evidence="1">
    <location>
        <begin position="6"/>
        <end position="34"/>
    </location>
</feature>
<dbReference type="Proteomes" id="UP000184000">
    <property type="component" value="Unassembled WGS sequence"/>
</dbReference>
<dbReference type="AlphaFoldDB" id="A0A1M5M382"/>
<keyword evidence="1" id="KW-1133">Transmembrane helix</keyword>
<dbReference type="EMBL" id="FQXA01000002">
    <property type="protein sequence ID" value="SHG71676.1"/>
    <property type="molecule type" value="Genomic_DNA"/>
</dbReference>
<dbReference type="GeneID" id="98638524"/>
<sequence length="416" mass="45791">MDALLILGGLLLIVAGLIWLIVLAFGTGLLWGVGSLLPPLTLLYIVRHWSIARKAVGLSGLGFIPLVVGFTLLANHEPERVAAIASLEWLETDEQTQSHQLGFRLHGRLDGRPFNPQFGSYIDGVLTLREGDQLFARQEVSIRLGTEPSGAVQIDVLPGDVDPVPEVEINWMRPEQELPEARRIQSGYTLHLNLQPVPPNKLAGDFHLVLPAHYHTSLSGHVELFTDDLRYRAGQVDLTHDSAGTLAYVASDHLQRRFETRAVTIETLAPVSFPASSLVLSVQAKIERRARLFELNVSKGDQGWAVENDSYPALSAAAETPLKVAAAQSEPLPKSTAASRVDRRQRFSLARLLRNPARYEHMQIRAQTKRGGVAEGRFKGLDRDGNLAIRQRLKGAGEAVFNLSPDDIVLLELLEP</sequence>
<keyword evidence="1" id="KW-0812">Transmembrane</keyword>
<protein>
    <submittedName>
        <fullName evidence="2">Uncharacterized protein</fullName>
    </submittedName>
</protein>
<evidence type="ECO:0000313" key="3">
    <source>
        <dbReference type="Proteomes" id="UP000184000"/>
    </source>
</evidence>
<gene>
    <name evidence="2" type="ORF">SAMN02744645_1076</name>
</gene>
<accession>A0A1M5M382</accession>
<reference evidence="2 3" key="1">
    <citation type="submission" date="2016-11" db="EMBL/GenBank/DDBJ databases">
        <authorList>
            <person name="Jaros S."/>
            <person name="Januszkiewicz K."/>
            <person name="Wedrychowicz H."/>
        </authorList>
    </citation>
    <scope>NUCLEOTIDE SEQUENCE [LARGE SCALE GENOMIC DNA]</scope>
    <source>
        <strain evidence="2 3">DSM 18231</strain>
    </source>
</reference>
<dbReference type="RefSeq" id="WP_073299516.1">
    <property type="nucleotide sequence ID" value="NZ_FQXA01000002.1"/>
</dbReference>
<name>A0A1M5M382_9GAMM</name>
<evidence type="ECO:0000256" key="1">
    <source>
        <dbReference type="SAM" id="Phobius"/>
    </source>
</evidence>